<feature type="region of interest" description="Disordered" evidence="7">
    <location>
        <begin position="255"/>
        <end position="292"/>
    </location>
</feature>
<keyword evidence="4" id="KW-0256">Endoplasmic reticulum</keyword>
<dbReference type="EMBL" id="ML732443">
    <property type="protein sequence ID" value="KAB8067810.1"/>
    <property type="molecule type" value="Genomic_DNA"/>
</dbReference>
<keyword evidence="10" id="KW-1185">Reference proteome</keyword>
<evidence type="ECO:0000259" key="8">
    <source>
        <dbReference type="Pfam" id="PF17046"/>
    </source>
</evidence>
<dbReference type="PANTHER" id="PTHR48182:SF2">
    <property type="entry name" value="PROTEIN SERAC1"/>
    <property type="match status" value="1"/>
</dbReference>
<dbReference type="Pfam" id="PF17046">
    <property type="entry name" value="Ses_B"/>
    <property type="match status" value="1"/>
</dbReference>
<dbReference type="InterPro" id="IPR052374">
    <property type="entry name" value="SERAC1"/>
</dbReference>
<feature type="non-terminal residue" evidence="9">
    <location>
        <position position="292"/>
    </location>
</feature>
<evidence type="ECO:0000256" key="1">
    <source>
        <dbReference type="ARBA" id="ARBA00004173"/>
    </source>
</evidence>
<feature type="domain" description="Fungal death-pathway protein SesB" evidence="8">
    <location>
        <begin position="260"/>
        <end position="281"/>
    </location>
</feature>
<evidence type="ECO:0000256" key="3">
    <source>
        <dbReference type="ARBA" id="ARBA00004370"/>
    </source>
</evidence>
<evidence type="ECO:0000256" key="6">
    <source>
        <dbReference type="ARBA" id="ARBA00023136"/>
    </source>
</evidence>
<name>A0A5N5WKS2_9EURO</name>
<comment type="subcellular location">
    <subcellularLocation>
        <location evidence="2">Endoplasmic reticulum</location>
    </subcellularLocation>
    <subcellularLocation>
        <location evidence="3">Membrane</location>
    </subcellularLocation>
    <subcellularLocation>
        <location evidence="1">Mitochondrion</location>
    </subcellularLocation>
</comment>
<keyword evidence="5" id="KW-0496">Mitochondrion</keyword>
<evidence type="ECO:0000313" key="10">
    <source>
        <dbReference type="Proteomes" id="UP000326565"/>
    </source>
</evidence>
<protein>
    <recommendedName>
        <fullName evidence="8">Fungal death-pathway protein SesB domain-containing protein</fullName>
    </recommendedName>
</protein>
<reference evidence="9 10" key="1">
    <citation type="submission" date="2019-04" db="EMBL/GenBank/DDBJ databases">
        <title>Friends and foes A comparative genomics study of 23 Aspergillus species from section Flavi.</title>
        <authorList>
            <consortium name="DOE Joint Genome Institute"/>
            <person name="Kjaerbolling I."/>
            <person name="Vesth T."/>
            <person name="Frisvad J.C."/>
            <person name="Nybo J.L."/>
            <person name="Theobald S."/>
            <person name="Kildgaard S."/>
            <person name="Isbrandt T."/>
            <person name="Kuo A."/>
            <person name="Sato A."/>
            <person name="Lyhne E.K."/>
            <person name="Kogle M.E."/>
            <person name="Wiebenga A."/>
            <person name="Kun R.S."/>
            <person name="Lubbers R.J."/>
            <person name="Makela M.R."/>
            <person name="Barry K."/>
            <person name="Chovatia M."/>
            <person name="Clum A."/>
            <person name="Daum C."/>
            <person name="Haridas S."/>
            <person name="He G."/>
            <person name="LaButti K."/>
            <person name="Lipzen A."/>
            <person name="Mondo S."/>
            <person name="Riley R."/>
            <person name="Salamov A."/>
            <person name="Simmons B.A."/>
            <person name="Magnuson J.K."/>
            <person name="Henrissat B."/>
            <person name="Mortensen U.H."/>
            <person name="Larsen T.O."/>
            <person name="Devries R.P."/>
            <person name="Grigoriev I.V."/>
            <person name="Machida M."/>
            <person name="Baker S.E."/>
            <person name="Andersen M.R."/>
        </authorList>
    </citation>
    <scope>NUCLEOTIDE SEQUENCE [LARGE SCALE GENOMIC DNA]</scope>
    <source>
        <strain evidence="9 10">CBS 151.66</strain>
    </source>
</reference>
<sequence length="292" mass="32311">MSIRIIREPAHAKVDIVFVHGLHGDQAPWTSETNVFWPERLLPAKASDACILSFEYEATIGSFFHEDDGISDISNDLINELMDHRTEKEKVAPSRFPSARLIYQALVRAAKHPRKRELVGCVHGILLLGTPHFQAGSLAAATKYFQLAQEETPSESDLKGRLQRLIAIPLAFAGLEQAGAEFEMEGFYAGAVTKLDGKDVKIVDEGLARSPGAPLPERLARNQLQLSQYDTEDDKDFQKVSRVLTQWVSRVVLPDENKGPQNVSNATFSGSHNSGLQLGQSVRTPEGVQLWK</sequence>
<gene>
    <name evidence="9" type="ORF">BDV29DRAFT_163001</name>
</gene>
<dbReference type="AlphaFoldDB" id="A0A5N5WKS2"/>
<dbReference type="Proteomes" id="UP000326565">
    <property type="component" value="Unassembled WGS sequence"/>
</dbReference>
<dbReference type="OrthoDB" id="427518at2759"/>
<dbReference type="InterPro" id="IPR031469">
    <property type="entry name" value="SesB_dom"/>
</dbReference>
<proteinExistence type="predicted"/>
<dbReference type="GO" id="GO:0005783">
    <property type="term" value="C:endoplasmic reticulum"/>
    <property type="evidence" value="ECO:0007669"/>
    <property type="project" value="UniProtKB-SubCell"/>
</dbReference>
<accession>A0A5N5WKS2</accession>
<dbReference type="PANTHER" id="PTHR48182">
    <property type="entry name" value="PROTEIN SERAC1"/>
    <property type="match status" value="1"/>
</dbReference>
<dbReference type="GO" id="GO:0016020">
    <property type="term" value="C:membrane"/>
    <property type="evidence" value="ECO:0007669"/>
    <property type="project" value="UniProtKB-SubCell"/>
</dbReference>
<feature type="compositionally biased region" description="Polar residues" evidence="7">
    <location>
        <begin position="259"/>
        <end position="283"/>
    </location>
</feature>
<organism evidence="9 10">
    <name type="scientific">Aspergillus leporis</name>
    <dbReference type="NCBI Taxonomy" id="41062"/>
    <lineage>
        <taxon>Eukaryota</taxon>
        <taxon>Fungi</taxon>
        <taxon>Dikarya</taxon>
        <taxon>Ascomycota</taxon>
        <taxon>Pezizomycotina</taxon>
        <taxon>Eurotiomycetes</taxon>
        <taxon>Eurotiomycetidae</taxon>
        <taxon>Eurotiales</taxon>
        <taxon>Aspergillaceae</taxon>
        <taxon>Aspergillus</taxon>
        <taxon>Aspergillus subgen. Circumdati</taxon>
    </lineage>
</organism>
<evidence type="ECO:0000256" key="4">
    <source>
        <dbReference type="ARBA" id="ARBA00022824"/>
    </source>
</evidence>
<evidence type="ECO:0000313" key="9">
    <source>
        <dbReference type="EMBL" id="KAB8067810.1"/>
    </source>
</evidence>
<dbReference type="GO" id="GO:0005739">
    <property type="term" value="C:mitochondrion"/>
    <property type="evidence" value="ECO:0007669"/>
    <property type="project" value="UniProtKB-SubCell"/>
</dbReference>
<keyword evidence="6" id="KW-0472">Membrane</keyword>
<evidence type="ECO:0000256" key="5">
    <source>
        <dbReference type="ARBA" id="ARBA00023128"/>
    </source>
</evidence>
<evidence type="ECO:0000256" key="2">
    <source>
        <dbReference type="ARBA" id="ARBA00004240"/>
    </source>
</evidence>
<evidence type="ECO:0000256" key="7">
    <source>
        <dbReference type="SAM" id="MobiDB-lite"/>
    </source>
</evidence>